<dbReference type="SMART" id="SM01260">
    <property type="entry name" value="LANC_like"/>
    <property type="match status" value="1"/>
</dbReference>
<dbReference type="GO" id="GO:0046872">
    <property type="term" value="F:metal ion binding"/>
    <property type="evidence" value="ECO:0007669"/>
    <property type="project" value="UniProtKB-KW"/>
</dbReference>
<evidence type="ECO:0000256" key="1">
    <source>
        <dbReference type="ARBA" id="ARBA00007179"/>
    </source>
</evidence>
<dbReference type="PRINTS" id="PR01950">
    <property type="entry name" value="LANCSUPER"/>
</dbReference>
<dbReference type="Gene3D" id="1.50.10.10">
    <property type="match status" value="1"/>
</dbReference>
<evidence type="ECO:0000313" key="4">
    <source>
        <dbReference type="Proteomes" id="UP000187209"/>
    </source>
</evidence>
<dbReference type="OrthoDB" id="10257263at2759"/>
<dbReference type="InterPro" id="IPR007822">
    <property type="entry name" value="LANC-like"/>
</dbReference>
<evidence type="ECO:0000256" key="2">
    <source>
        <dbReference type="PIRSR" id="PIRSR607822-1"/>
    </source>
</evidence>
<dbReference type="Proteomes" id="UP000187209">
    <property type="component" value="Unassembled WGS sequence"/>
</dbReference>
<gene>
    <name evidence="3" type="ORF">SteCoe_4519</name>
</gene>
<protein>
    <submittedName>
        <fullName evidence="3">Uncharacterized protein</fullName>
    </submittedName>
</protein>
<dbReference type="InterPro" id="IPR020464">
    <property type="entry name" value="LanC-like_prot_euk"/>
</dbReference>
<dbReference type="Pfam" id="PF05147">
    <property type="entry name" value="LANC_like"/>
    <property type="match status" value="1"/>
</dbReference>
<dbReference type="GO" id="GO:0031179">
    <property type="term" value="P:peptide modification"/>
    <property type="evidence" value="ECO:0007669"/>
    <property type="project" value="InterPro"/>
</dbReference>
<dbReference type="PRINTS" id="PR01951">
    <property type="entry name" value="LANCEUKARYTE"/>
</dbReference>
<dbReference type="PANTHER" id="PTHR12736">
    <property type="entry name" value="LANC-LIKE PROTEIN"/>
    <property type="match status" value="1"/>
</dbReference>
<dbReference type="SUPFAM" id="SSF158745">
    <property type="entry name" value="LanC-like"/>
    <property type="match status" value="1"/>
</dbReference>
<dbReference type="PANTHER" id="PTHR12736:SF7">
    <property type="entry name" value="LANC-LIKE PROTEIN 3"/>
    <property type="match status" value="1"/>
</dbReference>
<dbReference type="InterPro" id="IPR012341">
    <property type="entry name" value="6hp_glycosidase-like_sf"/>
</dbReference>
<organism evidence="3 4">
    <name type="scientific">Stentor coeruleus</name>
    <dbReference type="NCBI Taxonomy" id="5963"/>
    <lineage>
        <taxon>Eukaryota</taxon>
        <taxon>Sar</taxon>
        <taxon>Alveolata</taxon>
        <taxon>Ciliophora</taxon>
        <taxon>Postciliodesmatophora</taxon>
        <taxon>Heterotrichea</taxon>
        <taxon>Heterotrichida</taxon>
        <taxon>Stentoridae</taxon>
        <taxon>Stentor</taxon>
    </lineage>
</organism>
<keyword evidence="2" id="KW-0479">Metal-binding</keyword>
<feature type="binding site" evidence="2">
    <location>
        <position position="307"/>
    </location>
    <ligand>
        <name>Zn(2+)</name>
        <dbReference type="ChEBI" id="CHEBI:29105"/>
    </ligand>
</feature>
<dbReference type="CDD" id="cd04794">
    <property type="entry name" value="euk_LANCL"/>
    <property type="match status" value="1"/>
</dbReference>
<dbReference type="EMBL" id="MPUH01000057">
    <property type="protein sequence ID" value="OMJ92646.1"/>
    <property type="molecule type" value="Genomic_DNA"/>
</dbReference>
<dbReference type="AlphaFoldDB" id="A0A1R2CUE2"/>
<sequence length="396" mass="44371">MDKEYYVNTFSDQIEDSIEDDINQIISTYMQIFKASLSPTDTWAINSSGKKVNDRTIYTGFGGYLYLYWKLRPVYPSYEIDLRACVDAVKKKYAELDTEIPTFLIGKVGISALLAVIEKNPEYVEDVLSNTPDNWEAFELLYGAVGGLYGLGFILKHYPEVPQRPQIIAKIQAIANCIISNKNQDNHLIFNFPPPGGKLYLGAAHGTIGILHILMQLREYIPQYDQVIKDSLNLVIDSQFPSGNFPSYPGNKYDDTVHFCHGAPGAVPMLCLAYQIYNENNYLQAALKAGEDVWRRGLLLKGNCLCHGSSGNAYSFLALFNATGDQIWLNRALRFAYVMGFHDDYNVAVLNYDDGQRERIGIADNPYSLMEGVAGSVCFLVDVLNPLTAAFPAYDF</sequence>
<keyword evidence="4" id="KW-1185">Reference proteome</keyword>
<feature type="binding site" evidence="2">
    <location>
        <position position="260"/>
    </location>
    <ligand>
        <name>Zn(2+)</name>
        <dbReference type="ChEBI" id="CHEBI:29105"/>
    </ligand>
</feature>
<keyword evidence="2" id="KW-0862">Zinc</keyword>
<accession>A0A1R2CUE2</accession>
<reference evidence="3 4" key="1">
    <citation type="submission" date="2016-11" db="EMBL/GenBank/DDBJ databases">
        <title>The macronuclear genome of Stentor coeruleus: a giant cell with tiny introns.</title>
        <authorList>
            <person name="Slabodnick M."/>
            <person name="Ruby J.G."/>
            <person name="Reiff S.B."/>
            <person name="Swart E.C."/>
            <person name="Gosai S."/>
            <person name="Prabakaran S."/>
            <person name="Witkowska E."/>
            <person name="Larue G.E."/>
            <person name="Fisher S."/>
            <person name="Freeman R.M."/>
            <person name="Gunawardena J."/>
            <person name="Chu W."/>
            <person name="Stover N.A."/>
            <person name="Gregory B.D."/>
            <person name="Nowacki M."/>
            <person name="Derisi J."/>
            <person name="Roy S.W."/>
            <person name="Marshall W.F."/>
            <person name="Sood P."/>
        </authorList>
    </citation>
    <scope>NUCLEOTIDE SEQUENCE [LARGE SCALE GENOMIC DNA]</scope>
    <source>
        <strain evidence="3">WM001</strain>
    </source>
</reference>
<dbReference type="GO" id="GO:0005886">
    <property type="term" value="C:plasma membrane"/>
    <property type="evidence" value="ECO:0007669"/>
    <property type="project" value="TreeGrafter"/>
</dbReference>
<dbReference type="GO" id="GO:0005975">
    <property type="term" value="P:carbohydrate metabolic process"/>
    <property type="evidence" value="ECO:0007669"/>
    <property type="project" value="InterPro"/>
</dbReference>
<feature type="binding site" evidence="2">
    <location>
        <position position="306"/>
    </location>
    <ligand>
        <name>Zn(2+)</name>
        <dbReference type="ChEBI" id="CHEBI:29105"/>
    </ligand>
</feature>
<evidence type="ECO:0000313" key="3">
    <source>
        <dbReference type="EMBL" id="OMJ92646.1"/>
    </source>
</evidence>
<comment type="caution">
    <text evidence="3">The sequence shown here is derived from an EMBL/GenBank/DDBJ whole genome shotgun (WGS) entry which is preliminary data.</text>
</comment>
<name>A0A1R2CUE2_9CILI</name>
<comment type="similarity">
    <text evidence="1">Belongs to the LanC-like protein family.</text>
</comment>
<proteinExistence type="inferred from homology"/>